<comment type="caution">
    <text evidence="1">The sequence shown here is derived from an EMBL/GenBank/DDBJ whole genome shotgun (WGS) entry which is preliminary data.</text>
</comment>
<dbReference type="EMBL" id="WOCA01000003">
    <property type="protein sequence ID" value="MUK87970.1"/>
    <property type="molecule type" value="Genomic_DNA"/>
</dbReference>
<evidence type="ECO:0000313" key="2">
    <source>
        <dbReference type="Proteomes" id="UP000469125"/>
    </source>
</evidence>
<name>A0A6N8FEK1_9BACI</name>
<reference evidence="1 2" key="1">
    <citation type="submission" date="2019-11" db="EMBL/GenBank/DDBJ databases">
        <authorList>
            <person name="Li X."/>
        </authorList>
    </citation>
    <scope>NUCLEOTIDE SEQUENCE [LARGE SCALE GENOMIC DNA]</scope>
    <source>
        <strain evidence="1 2">L9</strain>
    </source>
</reference>
<gene>
    <name evidence="1" type="ORF">GMD78_06105</name>
</gene>
<protein>
    <submittedName>
        <fullName evidence="1">Uncharacterized protein</fullName>
    </submittedName>
</protein>
<proteinExistence type="predicted"/>
<dbReference type="Proteomes" id="UP000469125">
    <property type="component" value="Unassembled WGS sequence"/>
</dbReference>
<organism evidence="1 2">
    <name type="scientific">Ornithinibacillus caprae</name>
    <dbReference type="NCBI Taxonomy" id="2678566"/>
    <lineage>
        <taxon>Bacteria</taxon>
        <taxon>Bacillati</taxon>
        <taxon>Bacillota</taxon>
        <taxon>Bacilli</taxon>
        <taxon>Bacillales</taxon>
        <taxon>Bacillaceae</taxon>
        <taxon>Ornithinibacillus</taxon>
    </lineage>
</organism>
<accession>A0A6N8FEK1</accession>
<dbReference type="RefSeq" id="WP_155668042.1">
    <property type="nucleotide sequence ID" value="NZ_WOCA01000003.1"/>
</dbReference>
<evidence type="ECO:0000313" key="1">
    <source>
        <dbReference type="EMBL" id="MUK87970.1"/>
    </source>
</evidence>
<dbReference type="AlphaFoldDB" id="A0A6N8FEK1"/>
<sequence length="105" mass="11937">MKNKKLLLSIITLGFLAILAIFGTLKQSSIYDFPVPIIAKVDEEYSDDSLSYRFNGINRVYVQHVKLFGWKEVERLGSQGIFEKDGKRIALTTYKDGFDISAVNE</sequence>
<keyword evidence="2" id="KW-1185">Reference proteome</keyword>